<organism evidence="7 8">
    <name type="scientific">Altericroceibacterium endophyticum</name>
    <dbReference type="NCBI Taxonomy" id="1808508"/>
    <lineage>
        <taxon>Bacteria</taxon>
        <taxon>Pseudomonadati</taxon>
        <taxon>Pseudomonadota</taxon>
        <taxon>Alphaproteobacteria</taxon>
        <taxon>Sphingomonadales</taxon>
        <taxon>Erythrobacteraceae</taxon>
        <taxon>Altericroceibacterium</taxon>
    </lineage>
</organism>
<dbReference type="Proteomes" id="UP000438476">
    <property type="component" value="Unassembled WGS sequence"/>
</dbReference>
<dbReference type="OrthoDB" id="7277848at2"/>
<dbReference type="Pfam" id="PF00239">
    <property type="entry name" value="Resolvase"/>
    <property type="match status" value="1"/>
</dbReference>
<dbReference type="SUPFAM" id="SSF53041">
    <property type="entry name" value="Resolvase-like"/>
    <property type="match status" value="1"/>
</dbReference>
<keyword evidence="8" id="KW-1185">Reference proteome</keyword>
<dbReference type="PANTHER" id="PTHR30461:SF23">
    <property type="entry name" value="DNA RECOMBINASE-RELATED"/>
    <property type="match status" value="1"/>
</dbReference>
<dbReference type="SMART" id="SM00857">
    <property type="entry name" value="Resolvase"/>
    <property type="match status" value="1"/>
</dbReference>
<keyword evidence="3" id="KW-0233">DNA recombination</keyword>
<protein>
    <recommendedName>
        <fullName evidence="6">Resolvase/invertase-type recombinase catalytic domain-containing protein</fullName>
    </recommendedName>
</protein>
<dbReference type="InterPro" id="IPR006118">
    <property type="entry name" value="Recombinase_CS"/>
</dbReference>
<dbReference type="AlphaFoldDB" id="A0A6I4T829"/>
<keyword evidence="1" id="KW-0229">DNA integration</keyword>
<reference evidence="7 8" key="1">
    <citation type="submission" date="2019-12" db="EMBL/GenBank/DDBJ databases">
        <title>Genomic-based taxomic classification of the family Erythrobacteraceae.</title>
        <authorList>
            <person name="Xu L."/>
        </authorList>
    </citation>
    <scope>NUCLEOTIDE SEQUENCE [LARGE SCALE GENOMIC DNA]</scope>
    <source>
        <strain evidence="7 8">LMG 29518</strain>
    </source>
</reference>
<dbReference type="InterPro" id="IPR036162">
    <property type="entry name" value="Resolvase-like_N_sf"/>
</dbReference>
<dbReference type="GO" id="GO:0003677">
    <property type="term" value="F:DNA binding"/>
    <property type="evidence" value="ECO:0007669"/>
    <property type="project" value="UniProtKB-KW"/>
</dbReference>
<evidence type="ECO:0000313" key="7">
    <source>
        <dbReference type="EMBL" id="MXO65965.1"/>
    </source>
</evidence>
<keyword evidence="2" id="KW-0238">DNA-binding</keyword>
<proteinExistence type="predicted"/>
<dbReference type="PANTHER" id="PTHR30461">
    <property type="entry name" value="DNA-INVERTASE FROM LAMBDOID PROPHAGE"/>
    <property type="match status" value="1"/>
</dbReference>
<dbReference type="Gene3D" id="3.40.50.1390">
    <property type="entry name" value="Resolvase, N-terminal catalytic domain"/>
    <property type="match status" value="1"/>
</dbReference>
<sequence length="101" mass="11231">MTLKSSPAGPARVCIYARVSTTRQAKNDLSIPDQIAQGERWCAQNGNTVADTVIEPGASATDDARPHFQQMITRATSEEHPFDIILVHSLSRMFRNAMHYM</sequence>
<name>A0A6I4T829_9SPHN</name>
<evidence type="ECO:0000256" key="5">
    <source>
        <dbReference type="PROSITE-ProRule" id="PRU10137"/>
    </source>
</evidence>
<evidence type="ECO:0000256" key="3">
    <source>
        <dbReference type="ARBA" id="ARBA00023172"/>
    </source>
</evidence>
<dbReference type="RefSeq" id="WP_160736426.1">
    <property type="nucleotide sequence ID" value="NZ_WTYT01000004.1"/>
</dbReference>
<dbReference type="InterPro" id="IPR006119">
    <property type="entry name" value="Resolv_N"/>
</dbReference>
<dbReference type="EMBL" id="WTYT01000004">
    <property type="protein sequence ID" value="MXO65965.1"/>
    <property type="molecule type" value="Genomic_DNA"/>
</dbReference>
<dbReference type="PROSITE" id="PS51736">
    <property type="entry name" value="RECOMBINASES_3"/>
    <property type="match status" value="1"/>
</dbReference>
<evidence type="ECO:0000259" key="6">
    <source>
        <dbReference type="PROSITE" id="PS51736"/>
    </source>
</evidence>
<dbReference type="PROSITE" id="PS00397">
    <property type="entry name" value="RECOMBINASES_1"/>
    <property type="match status" value="1"/>
</dbReference>
<evidence type="ECO:0000313" key="8">
    <source>
        <dbReference type="Proteomes" id="UP000438476"/>
    </source>
</evidence>
<gene>
    <name evidence="7" type="ORF">GRI91_09380</name>
</gene>
<dbReference type="CDD" id="cd00338">
    <property type="entry name" value="Ser_Recombinase"/>
    <property type="match status" value="1"/>
</dbReference>
<dbReference type="GO" id="GO:0015074">
    <property type="term" value="P:DNA integration"/>
    <property type="evidence" value="ECO:0007669"/>
    <property type="project" value="UniProtKB-KW"/>
</dbReference>
<evidence type="ECO:0000256" key="2">
    <source>
        <dbReference type="ARBA" id="ARBA00023125"/>
    </source>
</evidence>
<evidence type="ECO:0000256" key="4">
    <source>
        <dbReference type="PIRSR" id="PIRSR606118-50"/>
    </source>
</evidence>
<evidence type="ECO:0000256" key="1">
    <source>
        <dbReference type="ARBA" id="ARBA00022908"/>
    </source>
</evidence>
<dbReference type="InterPro" id="IPR050639">
    <property type="entry name" value="SSR_resolvase"/>
</dbReference>
<feature type="domain" description="Resolvase/invertase-type recombinase catalytic" evidence="6">
    <location>
        <begin position="12"/>
        <end position="101"/>
    </location>
</feature>
<dbReference type="GO" id="GO:0000150">
    <property type="term" value="F:DNA strand exchange activity"/>
    <property type="evidence" value="ECO:0007669"/>
    <property type="project" value="InterPro"/>
</dbReference>
<accession>A0A6I4T829</accession>
<comment type="caution">
    <text evidence="7">The sequence shown here is derived from an EMBL/GenBank/DDBJ whole genome shotgun (WGS) entry which is preliminary data.</text>
</comment>
<feature type="active site" description="O-(5'-phospho-DNA)-serine intermediate" evidence="4 5">
    <location>
        <position position="20"/>
    </location>
</feature>